<dbReference type="InterPro" id="IPR036388">
    <property type="entry name" value="WH-like_DNA-bd_sf"/>
</dbReference>
<dbReference type="Pfam" id="PF07729">
    <property type="entry name" value="FCD"/>
    <property type="match status" value="1"/>
</dbReference>
<proteinExistence type="predicted"/>
<evidence type="ECO:0000313" key="5">
    <source>
        <dbReference type="EMBL" id="SEU08090.1"/>
    </source>
</evidence>
<dbReference type="Pfam" id="PF00392">
    <property type="entry name" value="GntR"/>
    <property type="match status" value="1"/>
</dbReference>
<dbReference type="Gene3D" id="1.20.120.530">
    <property type="entry name" value="GntR ligand-binding domain-like"/>
    <property type="match status" value="1"/>
</dbReference>
<protein>
    <submittedName>
        <fullName evidence="5">DNA-binding transcriptional regulator, GntR family</fullName>
    </submittedName>
</protein>
<dbReference type="InterPro" id="IPR011711">
    <property type="entry name" value="GntR_C"/>
</dbReference>
<dbReference type="Proteomes" id="UP000182121">
    <property type="component" value="Unassembled WGS sequence"/>
</dbReference>
<keyword evidence="2 5" id="KW-0238">DNA-binding</keyword>
<comment type="caution">
    <text evidence="5">The sequence shown here is derived from an EMBL/GenBank/DDBJ whole genome shotgun (WGS) entry which is preliminary data.</text>
</comment>
<dbReference type="InterPro" id="IPR000524">
    <property type="entry name" value="Tscrpt_reg_HTH_GntR"/>
</dbReference>
<dbReference type="AlphaFoldDB" id="A0A1I0JDC0"/>
<dbReference type="GO" id="GO:0003677">
    <property type="term" value="F:DNA binding"/>
    <property type="evidence" value="ECO:0007669"/>
    <property type="project" value="UniProtKB-KW"/>
</dbReference>
<evidence type="ECO:0000256" key="2">
    <source>
        <dbReference type="ARBA" id="ARBA00023125"/>
    </source>
</evidence>
<dbReference type="InterPro" id="IPR036390">
    <property type="entry name" value="WH_DNA-bd_sf"/>
</dbReference>
<gene>
    <name evidence="5" type="ORF">SAMN05216521_105512</name>
</gene>
<keyword evidence="3" id="KW-0804">Transcription</keyword>
<feature type="domain" description="HTH gntR-type" evidence="4">
    <location>
        <begin position="14"/>
        <end position="87"/>
    </location>
</feature>
<accession>A0A1I0JDC0</accession>
<evidence type="ECO:0000256" key="3">
    <source>
        <dbReference type="ARBA" id="ARBA00023163"/>
    </source>
</evidence>
<sequence length="237" mass="27890">MISDQRAPVIKDYPTLQENIYATLKGQICLLERVPGTIMSATDIAQSMALLMQRTVSRTPVREAFIQLAKEGLVELRPQFGTVVTKINRKRALEERYVRYTLEHDNLKDFMDKVNEADYEEFEEIIRKQKIANEDGKNLEYIELDNLFHHKQFYISGHVLCLDIISTYNSHYDRLRNLTTWDKGNVRKSIAQHEELIKAFRKKDLTGAQEILKIHLGKLIDEEKELYFKYPEYFLSE</sequence>
<dbReference type="GO" id="GO:0003700">
    <property type="term" value="F:DNA-binding transcription factor activity"/>
    <property type="evidence" value="ECO:0007669"/>
    <property type="project" value="InterPro"/>
</dbReference>
<dbReference type="EMBL" id="FOIO01000055">
    <property type="protein sequence ID" value="SEU08090.1"/>
    <property type="molecule type" value="Genomic_DNA"/>
</dbReference>
<evidence type="ECO:0000313" key="6">
    <source>
        <dbReference type="Proteomes" id="UP000182121"/>
    </source>
</evidence>
<evidence type="ECO:0000256" key="1">
    <source>
        <dbReference type="ARBA" id="ARBA00023015"/>
    </source>
</evidence>
<name>A0A1I0JDC0_9FIRM</name>
<dbReference type="SMART" id="SM00345">
    <property type="entry name" value="HTH_GNTR"/>
    <property type="match status" value="1"/>
</dbReference>
<dbReference type="PANTHER" id="PTHR43537:SF5">
    <property type="entry name" value="UXU OPERON TRANSCRIPTIONAL REGULATOR"/>
    <property type="match status" value="1"/>
</dbReference>
<dbReference type="Gene3D" id="1.10.10.10">
    <property type="entry name" value="Winged helix-like DNA-binding domain superfamily/Winged helix DNA-binding domain"/>
    <property type="match status" value="1"/>
</dbReference>
<keyword evidence="1" id="KW-0805">Transcription regulation</keyword>
<dbReference type="RefSeq" id="WP_074663873.1">
    <property type="nucleotide sequence ID" value="NZ_FOIO01000055.1"/>
</dbReference>
<dbReference type="SUPFAM" id="SSF48008">
    <property type="entry name" value="GntR ligand-binding domain-like"/>
    <property type="match status" value="1"/>
</dbReference>
<dbReference type="PROSITE" id="PS50949">
    <property type="entry name" value="HTH_GNTR"/>
    <property type="match status" value="1"/>
</dbReference>
<evidence type="ECO:0000259" key="4">
    <source>
        <dbReference type="PROSITE" id="PS50949"/>
    </source>
</evidence>
<dbReference type="PANTHER" id="PTHR43537">
    <property type="entry name" value="TRANSCRIPTIONAL REGULATOR, GNTR FAMILY"/>
    <property type="match status" value="1"/>
</dbReference>
<dbReference type="SUPFAM" id="SSF46785">
    <property type="entry name" value="Winged helix' DNA-binding domain"/>
    <property type="match status" value="1"/>
</dbReference>
<organism evidence="5 6">
    <name type="scientific">Enterocloster clostridioformis</name>
    <dbReference type="NCBI Taxonomy" id="1531"/>
    <lineage>
        <taxon>Bacteria</taxon>
        <taxon>Bacillati</taxon>
        <taxon>Bacillota</taxon>
        <taxon>Clostridia</taxon>
        <taxon>Lachnospirales</taxon>
        <taxon>Lachnospiraceae</taxon>
        <taxon>Enterocloster</taxon>
    </lineage>
</organism>
<dbReference type="InterPro" id="IPR008920">
    <property type="entry name" value="TF_FadR/GntR_C"/>
</dbReference>
<reference evidence="5 6" key="1">
    <citation type="submission" date="2016-10" db="EMBL/GenBank/DDBJ databases">
        <authorList>
            <person name="Varghese N."/>
            <person name="Submissions S."/>
        </authorList>
    </citation>
    <scope>NUCLEOTIDE SEQUENCE [LARGE SCALE GENOMIC DNA]</scope>
    <source>
        <strain evidence="5 6">NLAE-zl-C196</strain>
    </source>
</reference>